<name>A0A7Z0AB24_9MICO</name>
<evidence type="ECO:0000313" key="1">
    <source>
        <dbReference type="EMBL" id="NYI66560.1"/>
    </source>
</evidence>
<dbReference type="Proteomes" id="UP000539111">
    <property type="component" value="Unassembled WGS sequence"/>
</dbReference>
<gene>
    <name evidence="1" type="ORF">BJY26_000866</name>
</gene>
<protein>
    <submittedName>
        <fullName evidence="1">Uncharacterized protein</fullName>
    </submittedName>
</protein>
<dbReference type="RefSeq" id="WP_179426004.1">
    <property type="nucleotide sequence ID" value="NZ_JACBZP010000001.1"/>
</dbReference>
<proteinExistence type="predicted"/>
<evidence type="ECO:0000313" key="2">
    <source>
        <dbReference type="Proteomes" id="UP000539111"/>
    </source>
</evidence>
<dbReference type="EMBL" id="JACBZP010000001">
    <property type="protein sequence ID" value="NYI66560.1"/>
    <property type="molecule type" value="Genomic_DNA"/>
</dbReference>
<dbReference type="AlphaFoldDB" id="A0A7Z0AB24"/>
<sequence>MSDGGVSPGVEKLRRWEDSGAIWQVLFRSDGVATIGLMTCTAGEEVDRLVTDDPAVLEFIGDRMSSEPVD</sequence>
<keyword evidence="2" id="KW-1185">Reference proteome</keyword>
<accession>A0A7Z0AB24</accession>
<reference evidence="1 2" key="1">
    <citation type="submission" date="2020-07" db="EMBL/GenBank/DDBJ databases">
        <title>Sequencing the genomes of 1000 actinobacteria strains.</title>
        <authorList>
            <person name="Klenk H.-P."/>
        </authorList>
    </citation>
    <scope>NUCLEOTIDE SEQUENCE [LARGE SCALE GENOMIC DNA]</scope>
    <source>
        <strain evidence="1 2">DSM 26341</strain>
    </source>
</reference>
<comment type="caution">
    <text evidence="1">The sequence shown here is derived from an EMBL/GenBank/DDBJ whole genome shotgun (WGS) entry which is preliminary data.</text>
</comment>
<organism evidence="1 2">
    <name type="scientific">Spelaeicoccus albus</name>
    <dbReference type="NCBI Taxonomy" id="1280376"/>
    <lineage>
        <taxon>Bacteria</taxon>
        <taxon>Bacillati</taxon>
        <taxon>Actinomycetota</taxon>
        <taxon>Actinomycetes</taxon>
        <taxon>Micrococcales</taxon>
        <taxon>Brevibacteriaceae</taxon>
        <taxon>Spelaeicoccus</taxon>
    </lineage>
</organism>